<accession>A0A238XAL9</accession>
<dbReference type="EMBL" id="FZNW01000010">
    <property type="protein sequence ID" value="SNR55760.1"/>
    <property type="molecule type" value="Genomic_DNA"/>
</dbReference>
<dbReference type="Proteomes" id="UP000198348">
    <property type="component" value="Unassembled WGS sequence"/>
</dbReference>
<dbReference type="RefSeq" id="WP_089301461.1">
    <property type="nucleotide sequence ID" value="NZ_FZNW01000010.1"/>
</dbReference>
<name>A0A238XAL9_9PSEU</name>
<dbReference type="AlphaFoldDB" id="A0A238XAL9"/>
<dbReference type="Pfam" id="PF04149">
    <property type="entry name" value="DUF397"/>
    <property type="match status" value="1"/>
</dbReference>
<evidence type="ECO:0000259" key="1">
    <source>
        <dbReference type="Pfam" id="PF04149"/>
    </source>
</evidence>
<sequence>MAASGYPDCDWAAVRATARKAQASDGQGACVMLARTPDGGAVFFDSKLPEDGPFLYCTAEAFRAHLAAVKGGELDAPQA</sequence>
<gene>
    <name evidence="2" type="ORF">SAMN06265360_11014</name>
</gene>
<feature type="domain" description="DUF397" evidence="1">
    <location>
        <begin position="19"/>
        <end position="70"/>
    </location>
</feature>
<reference evidence="2 3" key="1">
    <citation type="submission" date="2017-06" db="EMBL/GenBank/DDBJ databases">
        <authorList>
            <person name="Kim H.J."/>
            <person name="Triplett B.A."/>
        </authorList>
    </citation>
    <scope>NUCLEOTIDE SEQUENCE [LARGE SCALE GENOMIC DNA]</scope>
    <source>
        <strain evidence="2 3">DSM 45207</strain>
    </source>
</reference>
<proteinExistence type="predicted"/>
<evidence type="ECO:0000313" key="2">
    <source>
        <dbReference type="EMBL" id="SNR55760.1"/>
    </source>
</evidence>
<organism evidence="2 3">
    <name type="scientific">Haloechinothrix alba</name>
    <dbReference type="NCBI Taxonomy" id="664784"/>
    <lineage>
        <taxon>Bacteria</taxon>
        <taxon>Bacillati</taxon>
        <taxon>Actinomycetota</taxon>
        <taxon>Actinomycetes</taxon>
        <taxon>Pseudonocardiales</taxon>
        <taxon>Pseudonocardiaceae</taxon>
        <taxon>Haloechinothrix</taxon>
    </lineage>
</organism>
<keyword evidence="3" id="KW-1185">Reference proteome</keyword>
<evidence type="ECO:0000313" key="3">
    <source>
        <dbReference type="Proteomes" id="UP000198348"/>
    </source>
</evidence>
<dbReference type="InterPro" id="IPR007278">
    <property type="entry name" value="DUF397"/>
</dbReference>
<dbReference type="OrthoDB" id="4558943at2"/>
<protein>
    <recommendedName>
        <fullName evidence="1">DUF397 domain-containing protein</fullName>
    </recommendedName>
</protein>